<accession>A0ABW7XCB4</accession>
<dbReference type="Proteomes" id="UP001611415">
    <property type="component" value="Unassembled WGS sequence"/>
</dbReference>
<dbReference type="EMBL" id="JBIRYO010000043">
    <property type="protein sequence ID" value="MFI2478573.1"/>
    <property type="molecule type" value="Genomic_DNA"/>
</dbReference>
<dbReference type="SUPFAM" id="SSF56801">
    <property type="entry name" value="Acetyl-CoA synthetase-like"/>
    <property type="match status" value="1"/>
</dbReference>
<dbReference type="CDD" id="cd17631">
    <property type="entry name" value="FACL_FadD13-like"/>
    <property type="match status" value="1"/>
</dbReference>
<dbReference type="RefSeq" id="WP_397096134.1">
    <property type="nucleotide sequence ID" value="NZ_JBIRYO010000043.1"/>
</dbReference>
<dbReference type="EC" id="6.2.1.3" evidence="3"/>
<gene>
    <name evidence="3" type="ORF">ACH49W_34910</name>
</gene>
<feature type="domain" description="AMP-binding enzyme C-terminal" evidence="2">
    <location>
        <begin position="421"/>
        <end position="496"/>
    </location>
</feature>
<reference evidence="3 4" key="1">
    <citation type="submission" date="2024-10" db="EMBL/GenBank/DDBJ databases">
        <title>The Natural Products Discovery Center: Release of the First 8490 Sequenced Strains for Exploring Actinobacteria Biosynthetic Diversity.</title>
        <authorList>
            <person name="Kalkreuter E."/>
            <person name="Kautsar S.A."/>
            <person name="Yang D."/>
            <person name="Bader C.D."/>
            <person name="Teijaro C.N."/>
            <person name="Fluegel L."/>
            <person name="Davis C.M."/>
            <person name="Simpson J.R."/>
            <person name="Lauterbach L."/>
            <person name="Steele A.D."/>
            <person name="Gui C."/>
            <person name="Meng S."/>
            <person name="Li G."/>
            <person name="Viehrig K."/>
            <person name="Ye F."/>
            <person name="Su P."/>
            <person name="Kiefer A.F."/>
            <person name="Nichols A."/>
            <person name="Cepeda A.J."/>
            <person name="Yan W."/>
            <person name="Fan B."/>
            <person name="Jiang Y."/>
            <person name="Adhikari A."/>
            <person name="Zheng C.-J."/>
            <person name="Schuster L."/>
            <person name="Cowan T.M."/>
            <person name="Smanski M.J."/>
            <person name="Chevrette M.G."/>
            <person name="De Carvalho L.P.S."/>
            <person name="Shen B."/>
        </authorList>
    </citation>
    <scope>NUCLEOTIDE SEQUENCE [LARGE SCALE GENOMIC DNA]</scope>
    <source>
        <strain evidence="3 4">NPDC019275</strain>
    </source>
</reference>
<dbReference type="NCBIfam" id="NF004837">
    <property type="entry name" value="PRK06187.1"/>
    <property type="match status" value="1"/>
</dbReference>
<dbReference type="InterPro" id="IPR025110">
    <property type="entry name" value="AMP-bd_C"/>
</dbReference>
<proteinExistence type="predicted"/>
<dbReference type="InterPro" id="IPR020845">
    <property type="entry name" value="AMP-binding_CS"/>
</dbReference>
<name>A0ABW7XCB4_9NOCA</name>
<dbReference type="Gene3D" id="3.30.300.30">
    <property type="match status" value="1"/>
</dbReference>
<dbReference type="GO" id="GO:0004467">
    <property type="term" value="F:long-chain fatty acid-CoA ligase activity"/>
    <property type="evidence" value="ECO:0007669"/>
    <property type="project" value="UniProtKB-EC"/>
</dbReference>
<keyword evidence="4" id="KW-1185">Reference proteome</keyword>
<evidence type="ECO:0000313" key="4">
    <source>
        <dbReference type="Proteomes" id="UP001611415"/>
    </source>
</evidence>
<dbReference type="InterPro" id="IPR045851">
    <property type="entry name" value="AMP-bd_C_sf"/>
</dbReference>
<dbReference type="PROSITE" id="PS00455">
    <property type="entry name" value="AMP_BINDING"/>
    <property type="match status" value="1"/>
</dbReference>
<dbReference type="PANTHER" id="PTHR43767:SF1">
    <property type="entry name" value="NONRIBOSOMAL PEPTIDE SYNTHASE PES1 (EUROFUNG)-RELATED"/>
    <property type="match status" value="1"/>
</dbReference>
<protein>
    <submittedName>
        <fullName evidence="3">Long-chain-fatty-acid--CoA ligase</fullName>
        <ecNumber evidence="3">6.2.1.3</ecNumber>
    </submittedName>
</protein>
<dbReference type="InterPro" id="IPR000873">
    <property type="entry name" value="AMP-dep_synth/lig_dom"/>
</dbReference>
<keyword evidence="3" id="KW-0436">Ligase</keyword>
<dbReference type="Pfam" id="PF13193">
    <property type="entry name" value="AMP-binding_C"/>
    <property type="match status" value="1"/>
</dbReference>
<dbReference type="Gene3D" id="3.40.50.12780">
    <property type="entry name" value="N-terminal domain of ligase-like"/>
    <property type="match status" value="1"/>
</dbReference>
<feature type="domain" description="AMP-dependent synthetase/ligase" evidence="1">
    <location>
        <begin position="8"/>
        <end position="371"/>
    </location>
</feature>
<dbReference type="Pfam" id="PF00501">
    <property type="entry name" value="AMP-binding"/>
    <property type="match status" value="1"/>
</dbReference>
<dbReference type="InterPro" id="IPR042099">
    <property type="entry name" value="ANL_N_sf"/>
</dbReference>
<comment type="caution">
    <text evidence="3">The sequence shown here is derived from an EMBL/GenBank/DDBJ whole genome shotgun (WGS) entry which is preliminary data.</text>
</comment>
<evidence type="ECO:0000313" key="3">
    <source>
        <dbReference type="EMBL" id="MFI2478573.1"/>
    </source>
</evidence>
<sequence>MHLTNALHRAVRQNPRLPATIFGDRVRTWEESAERIARLGSALKELGVQSGDRVAILSLNSDAFHEYLFAVPWADGVIAPMNYRWSLAEIIECLNDSEPCVLFVDDAFSHLVEQLRAEVPSLRAFVFCGEGSAPAGTLQLEELIAGHESIPDARRGGDALAALYYTGGTTGRPRGVMLSHLNLVSSALGAQATGAFVIPGGRHLHSAPLFHLGAGAGWLARNLAGGSHVILQQFAPEPVADAISKYEVTDAILMPTMIQMLVDSPDTQDHDLSSLQRLIYGASPISDALLERAAKRLPGVGFSQIYGMTETSPVTAVLDPAAHNDAVLRRSAGRAAPHAEVMIVDNEDREIPSGQVGEVVIRGPHVMRGYWNLPEMSAETLRGGWMHTGDGGYVDANGYLFIVDRIKDMIISGGENVYSTEVENALATHPAVASCVVIGVPDEEWGERVHAVVVCQPGTTTTAAELRTHCKGLIAGYKTPRSVDFVDALPTTAAGKVLKRELRSRYWPAAGRQVS</sequence>
<dbReference type="InterPro" id="IPR050237">
    <property type="entry name" value="ATP-dep_AMP-bd_enzyme"/>
</dbReference>
<organism evidence="3 4">
    <name type="scientific">Nocardia xishanensis</name>
    <dbReference type="NCBI Taxonomy" id="238964"/>
    <lineage>
        <taxon>Bacteria</taxon>
        <taxon>Bacillati</taxon>
        <taxon>Actinomycetota</taxon>
        <taxon>Actinomycetes</taxon>
        <taxon>Mycobacteriales</taxon>
        <taxon>Nocardiaceae</taxon>
        <taxon>Nocardia</taxon>
    </lineage>
</organism>
<evidence type="ECO:0000259" key="1">
    <source>
        <dbReference type="Pfam" id="PF00501"/>
    </source>
</evidence>
<dbReference type="PANTHER" id="PTHR43767">
    <property type="entry name" value="LONG-CHAIN-FATTY-ACID--COA LIGASE"/>
    <property type="match status" value="1"/>
</dbReference>
<evidence type="ECO:0000259" key="2">
    <source>
        <dbReference type="Pfam" id="PF13193"/>
    </source>
</evidence>